<dbReference type="Proteomes" id="UP000199391">
    <property type="component" value="Unassembled WGS sequence"/>
</dbReference>
<dbReference type="Gene3D" id="3.30.560.10">
    <property type="entry name" value="Glucose Oxidase, domain 3"/>
    <property type="match status" value="1"/>
</dbReference>
<dbReference type="PROSITE" id="PS00623">
    <property type="entry name" value="GMC_OXRED_1"/>
    <property type="match status" value="1"/>
</dbReference>
<dbReference type="PANTHER" id="PTHR11552:SF147">
    <property type="entry name" value="CHOLINE DEHYDROGENASE, MITOCHONDRIAL"/>
    <property type="match status" value="1"/>
</dbReference>
<evidence type="ECO:0000313" key="9">
    <source>
        <dbReference type="Proteomes" id="UP000199391"/>
    </source>
</evidence>
<name>A0A1I7LRV9_9BURK</name>
<dbReference type="RefSeq" id="WP_093559154.1">
    <property type="nucleotide sequence ID" value="NZ_FPBO01000036.1"/>
</dbReference>
<accession>A0A1I7LRV9</accession>
<evidence type="ECO:0000256" key="5">
    <source>
        <dbReference type="RuleBase" id="RU003968"/>
    </source>
</evidence>
<evidence type="ECO:0000259" key="6">
    <source>
        <dbReference type="PROSITE" id="PS00623"/>
    </source>
</evidence>
<evidence type="ECO:0000256" key="2">
    <source>
        <dbReference type="ARBA" id="ARBA00010790"/>
    </source>
</evidence>
<feature type="domain" description="Glucose-methanol-choline oxidoreductase N-terminal" evidence="6">
    <location>
        <begin position="83"/>
        <end position="106"/>
    </location>
</feature>
<dbReference type="AlphaFoldDB" id="A0A1I7LRV9"/>
<dbReference type="EMBL" id="FPBO01000036">
    <property type="protein sequence ID" value="SFV12421.1"/>
    <property type="molecule type" value="Genomic_DNA"/>
</dbReference>
<sequence length="545" mass="58968">MDTQEFDYVVVGGGSAGCVLAARLSEDGRHAVCLLEAGGADNSILIQAPIGVVAMLPTKINNYAFETVPQHGLNGRRGYQPRGKTLGGSGSINAMLYVRGHRHDYEHWAALGNKGWSYQDVLPYFKRSEHNEVLGADAYHGVGGPLNVTYPRYDNPINRIFIEAAASQGIQETPDYNGARQQGAFLYQVTQKDGERCSAAKAFLSPNKARPNLKIITAATAAHVVFEGGRAAGVAYYRGNALRTVRARREVILAAGAFGSPQLLMLSGIGPARHLRELGIPVIADSPGVGGNLQDHVDYVQSWRARSDTSTFGISGRGAIRMSKALLQWRRQRSGMVTSPFAESGAFLCSSPDVSVPDLQLIFLMAIVDDHGRRIHMGHGFSCHVGLLRPRSRGRVTLASRDPRDAPLIDPNFFGDEADFTGLLRGAQIQQKIIESSHFDPIRGPMLHPVRAGNLEELENDIRNRADSQYHPVGTCKMGIDKLAVVDPRLRVRGVRGLRVVDASIMPALIGGNTNAPTIMIAEKAADMIREDARANSPTVGVACV</sequence>
<dbReference type="PROSITE" id="PS00624">
    <property type="entry name" value="GMC_OXRED_2"/>
    <property type="match status" value="1"/>
</dbReference>
<keyword evidence="3 5" id="KW-0285">Flavoprotein</keyword>
<dbReference type="InterPro" id="IPR012132">
    <property type="entry name" value="GMC_OxRdtase"/>
</dbReference>
<evidence type="ECO:0000256" key="1">
    <source>
        <dbReference type="ARBA" id="ARBA00001974"/>
    </source>
</evidence>
<dbReference type="Gene3D" id="3.50.50.60">
    <property type="entry name" value="FAD/NAD(P)-binding domain"/>
    <property type="match status" value="1"/>
</dbReference>
<dbReference type="Pfam" id="PF05199">
    <property type="entry name" value="GMC_oxred_C"/>
    <property type="match status" value="1"/>
</dbReference>
<protein>
    <submittedName>
        <fullName evidence="8">Choline dehydrogenase</fullName>
    </submittedName>
</protein>
<proteinExistence type="inferred from homology"/>
<dbReference type="SUPFAM" id="SSF51905">
    <property type="entry name" value="FAD/NAD(P)-binding domain"/>
    <property type="match status" value="1"/>
</dbReference>
<dbReference type="GO" id="GO:0016614">
    <property type="term" value="F:oxidoreductase activity, acting on CH-OH group of donors"/>
    <property type="evidence" value="ECO:0007669"/>
    <property type="project" value="InterPro"/>
</dbReference>
<reference evidence="9" key="1">
    <citation type="submission" date="2016-10" db="EMBL/GenBank/DDBJ databases">
        <authorList>
            <person name="Varghese N."/>
            <person name="Submissions S."/>
        </authorList>
    </citation>
    <scope>NUCLEOTIDE SEQUENCE [LARGE SCALE GENOMIC DNA]</scope>
    <source>
        <strain evidence="9">CGMCC 1.11014</strain>
    </source>
</reference>
<evidence type="ECO:0000256" key="3">
    <source>
        <dbReference type="ARBA" id="ARBA00022630"/>
    </source>
</evidence>
<dbReference type="OrthoDB" id="9785276at2"/>
<comment type="similarity">
    <text evidence="2 5">Belongs to the GMC oxidoreductase family.</text>
</comment>
<dbReference type="InterPro" id="IPR007867">
    <property type="entry name" value="GMC_OxRtase_C"/>
</dbReference>
<evidence type="ECO:0000313" key="8">
    <source>
        <dbReference type="EMBL" id="SFV12421.1"/>
    </source>
</evidence>
<feature type="domain" description="Glucose-methanol-choline oxidoreductase N-terminal" evidence="7">
    <location>
        <begin position="256"/>
        <end position="270"/>
    </location>
</feature>
<dbReference type="Pfam" id="PF00732">
    <property type="entry name" value="GMC_oxred_N"/>
    <property type="match status" value="1"/>
</dbReference>
<evidence type="ECO:0000256" key="4">
    <source>
        <dbReference type="ARBA" id="ARBA00022827"/>
    </source>
</evidence>
<dbReference type="PANTHER" id="PTHR11552">
    <property type="entry name" value="GLUCOSE-METHANOL-CHOLINE GMC OXIDOREDUCTASE"/>
    <property type="match status" value="1"/>
</dbReference>
<dbReference type="GO" id="GO:0050660">
    <property type="term" value="F:flavin adenine dinucleotide binding"/>
    <property type="evidence" value="ECO:0007669"/>
    <property type="project" value="InterPro"/>
</dbReference>
<dbReference type="InterPro" id="IPR036188">
    <property type="entry name" value="FAD/NAD-bd_sf"/>
</dbReference>
<comment type="cofactor">
    <cofactor evidence="1">
        <name>FAD</name>
        <dbReference type="ChEBI" id="CHEBI:57692"/>
    </cofactor>
</comment>
<dbReference type="SUPFAM" id="SSF54373">
    <property type="entry name" value="FAD-linked reductases, C-terminal domain"/>
    <property type="match status" value="1"/>
</dbReference>
<dbReference type="InterPro" id="IPR000172">
    <property type="entry name" value="GMC_OxRdtase_N"/>
</dbReference>
<keyword evidence="4 5" id="KW-0274">FAD</keyword>
<evidence type="ECO:0000259" key="7">
    <source>
        <dbReference type="PROSITE" id="PS00624"/>
    </source>
</evidence>
<keyword evidence="9" id="KW-1185">Reference proteome</keyword>
<organism evidence="8 9">
    <name type="scientific">Pseudoduganella namucuonensis</name>
    <dbReference type="NCBI Taxonomy" id="1035707"/>
    <lineage>
        <taxon>Bacteria</taxon>
        <taxon>Pseudomonadati</taxon>
        <taxon>Pseudomonadota</taxon>
        <taxon>Betaproteobacteria</taxon>
        <taxon>Burkholderiales</taxon>
        <taxon>Oxalobacteraceae</taxon>
        <taxon>Telluria group</taxon>
        <taxon>Pseudoduganella</taxon>
    </lineage>
</organism>
<dbReference type="PIRSF" id="PIRSF000137">
    <property type="entry name" value="Alcohol_oxidase"/>
    <property type="match status" value="1"/>
</dbReference>
<dbReference type="STRING" id="1035707.SAMN05216552_103623"/>
<gene>
    <name evidence="8" type="ORF">SAMN05216552_103623</name>
</gene>